<evidence type="ECO:0000256" key="3">
    <source>
        <dbReference type="ARBA" id="ARBA00022729"/>
    </source>
</evidence>
<feature type="signal peptide" evidence="11">
    <location>
        <begin position="1"/>
        <end position="20"/>
    </location>
</feature>
<evidence type="ECO:0000256" key="11">
    <source>
        <dbReference type="SAM" id="SignalP"/>
    </source>
</evidence>
<accession>A0A9P0GA63</accession>
<dbReference type="AlphaFoldDB" id="A0A9P0GA63"/>
<evidence type="ECO:0000256" key="1">
    <source>
        <dbReference type="ARBA" id="ARBA00004479"/>
    </source>
</evidence>
<dbReference type="OrthoDB" id="2015434at2759"/>
<dbReference type="InterPro" id="IPR001893">
    <property type="entry name" value="Cys-rich_GLG1_repeat"/>
</dbReference>
<organism evidence="12 13">
    <name type="scientific">Psylliodes chrysocephalus</name>
    <dbReference type="NCBI Taxonomy" id="3402493"/>
    <lineage>
        <taxon>Eukaryota</taxon>
        <taxon>Metazoa</taxon>
        <taxon>Ecdysozoa</taxon>
        <taxon>Arthropoda</taxon>
        <taxon>Hexapoda</taxon>
        <taxon>Insecta</taxon>
        <taxon>Pterygota</taxon>
        <taxon>Neoptera</taxon>
        <taxon>Endopterygota</taxon>
        <taxon>Coleoptera</taxon>
        <taxon>Polyphaga</taxon>
        <taxon>Cucujiformia</taxon>
        <taxon>Chrysomeloidea</taxon>
        <taxon>Chrysomelidae</taxon>
        <taxon>Galerucinae</taxon>
        <taxon>Alticini</taxon>
        <taxon>Psylliodes</taxon>
    </lineage>
</organism>
<dbReference type="EMBL" id="OV651814">
    <property type="protein sequence ID" value="CAH1105678.1"/>
    <property type="molecule type" value="Genomic_DNA"/>
</dbReference>
<evidence type="ECO:0008006" key="14">
    <source>
        <dbReference type="Google" id="ProtNLM"/>
    </source>
</evidence>
<feature type="repeat" description="Cys-rich GLG1" evidence="8">
    <location>
        <begin position="192"/>
        <end position="252"/>
    </location>
</feature>
<evidence type="ECO:0000256" key="10">
    <source>
        <dbReference type="SAM" id="Phobius"/>
    </source>
</evidence>
<evidence type="ECO:0000256" key="4">
    <source>
        <dbReference type="ARBA" id="ARBA00022737"/>
    </source>
</evidence>
<feature type="repeat" description="Cys-rich GLG1" evidence="8">
    <location>
        <begin position="326"/>
        <end position="385"/>
    </location>
</feature>
<dbReference type="PROSITE" id="PS51289">
    <property type="entry name" value="GLG1_C_RICH"/>
    <property type="match status" value="6"/>
</dbReference>
<keyword evidence="2 10" id="KW-0812">Transmembrane</keyword>
<keyword evidence="4" id="KW-0677">Repeat</keyword>
<keyword evidence="9" id="KW-0175">Coiled coil</keyword>
<sequence length="1089" mass="124759">MMYQQFVLLVFNLLFAETLLQSVGKISRNISKYIVDEPSCRDVGVICHNLNDKDDLLVLECLLSSNPHQVNNLNSECQTLIWRRVKNLTSDKGVQDRLKPVCARDLPTFQQCHENSYLNCIVNLVDIKEKVNQDCYRMITRLENVAFTDYRWIHGFLNQCEDDINKLKCGSIDIDNFSNLKTVSCLQNNILNVNAGCQKEIFHLSELQSTNIKWDAQLNIDCREDYRRYCSHYLEGSGRVFPCLMRVLHSDDTKIGTKCRQHLKRRERLISQDFKVSKGLLKACKEDIKRTACRQKVSTDKTVRLSQILLCLEDFMRRGREDNKQIISSECQDEIVEHRRLLMDDYRLSPEVVSNCKNETSLYCSDYGYGGKTLHCLMGHALNTGGGNTKLGSSCLRSLEDLMREANPGENWNVDPVLHQACDPVVKIACKNVKGGNGRVMSCLMDSIRTDVMTIECENALLEIQYFVARDFKLDPQLYKACNGDASKYCHFDDGAESTGPSYSRQVLPCLYRISSSSDESIKIEKPCLKQIQRVMRQRAVSVNLQPEVEEACLQDLGYYCQEKVKKDEEMQCLQDNLENLEDKCQDIVDKFTEMEAEKVELNPYISRYCNKIIENLCANEEDVVQCLIENKNNPQVRSIPNCRASIEHFQIITLKDYKFTFKFKQACKPYAMRLCGKASTKSAVIECLSEQILNATIHGLKSNIPKDCRQQLKAQIFQQREKIDYNPSLKKYCSVDIEKFCKNVQVGNAQVLECLQMVPPGQLSPLCGKEVFKAQKMEVFDNSVDFALITNCAETIDQFCPHHDKETVFGCLKMNKDEKGFSKKCRQIVTHRLVEQSSNYLLNPSLQKNCQMDINKFCKRELAQPISKDNKKSEDMIIRCLKNQFKLAKLSSKCEQEMAEILRERALDVNLDPLLRVMCKQELETICRSDEENSGKTVECLKSALLNHGITTAECKVEVANLIEGSEADIQADPLLQRACALDLLTHCKDIEQGNGRKINCLKTVMSTNQEISPECKTKLKERLEMYKNAAQVVEVPADFQELYRTVSLSPSKNYFVIVVFMMLGTIFIVGVFCGRFSKKKYRLLKNK</sequence>
<protein>
    <recommendedName>
        <fullName evidence="14">Golgi apparatus protein 1</fullName>
    </recommendedName>
</protein>
<keyword evidence="5 10" id="KW-1133">Transmembrane helix</keyword>
<evidence type="ECO:0000256" key="7">
    <source>
        <dbReference type="ARBA" id="ARBA00023180"/>
    </source>
</evidence>
<evidence type="ECO:0000256" key="2">
    <source>
        <dbReference type="ARBA" id="ARBA00022692"/>
    </source>
</evidence>
<feature type="chain" id="PRO_5040119269" description="Golgi apparatus protein 1" evidence="11">
    <location>
        <begin position="21"/>
        <end position="1089"/>
    </location>
</feature>
<keyword evidence="6 10" id="KW-0472">Membrane</keyword>
<keyword evidence="13" id="KW-1185">Reference proteome</keyword>
<name>A0A9P0GA63_9CUCU</name>
<comment type="subcellular location">
    <subcellularLocation>
        <location evidence="1">Membrane</location>
        <topology evidence="1">Single-pass type I membrane protein</topology>
    </subcellularLocation>
</comment>
<dbReference type="Pfam" id="PF00839">
    <property type="entry name" value="Cys_rich_FGFR"/>
    <property type="match status" value="14"/>
</dbReference>
<feature type="repeat" description="Cys-rich GLG1" evidence="8">
    <location>
        <begin position="254"/>
        <end position="320"/>
    </location>
</feature>
<dbReference type="InterPro" id="IPR039728">
    <property type="entry name" value="GLG1"/>
</dbReference>
<dbReference type="GO" id="GO:0017134">
    <property type="term" value="F:fibroblast growth factor binding"/>
    <property type="evidence" value="ECO:0007669"/>
    <property type="project" value="TreeGrafter"/>
</dbReference>
<evidence type="ECO:0000256" key="9">
    <source>
        <dbReference type="SAM" id="Coils"/>
    </source>
</evidence>
<evidence type="ECO:0000313" key="13">
    <source>
        <dbReference type="Proteomes" id="UP001153636"/>
    </source>
</evidence>
<keyword evidence="7" id="KW-0325">Glycoprotein</keyword>
<dbReference type="GO" id="GO:0000139">
    <property type="term" value="C:Golgi membrane"/>
    <property type="evidence" value="ECO:0007669"/>
    <property type="project" value="InterPro"/>
</dbReference>
<feature type="repeat" description="Cys-rich GLG1" evidence="8">
    <location>
        <begin position="763"/>
        <end position="821"/>
    </location>
</feature>
<feature type="repeat" description="Cys-rich GLG1" evidence="8">
    <location>
        <begin position="890"/>
        <end position="950"/>
    </location>
</feature>
<reference evidence="12" key="1">
    <citation type="submission" date="2022-01" db="EMBL/GenBank/DDBJ databases">
        <authorList>
            <person name="King R."/>
        </authorList>
    </citation>
    <scope>NUCLEOTIDE SEQUENCE</scope>
</reference>
<evidence type="ECO:0000256" key="5">
    <source>
        <dbReference type="ARBA" id="ARBA00022989"/>
    </source>
</evidence>
<gene>
    <name evidence="12" type="ORF">PSYICH_LOCUS7354</name>
</gene>
<evidence type="ECO:0000256" key="8">
    <source>
        <dbReference type="PROSITE-ProRule" id="PRU00622"/>
    </source>
</evidence>
<dbReference type="PANTHER" id="PTHR11884:SF1">
    <property type="entry name" value="GOLGI APPARATUS PROTEIN 1"/>
    <property type="match status" value="1"/>
</dbReference>
<evidence type="ECO:0000313" key="12">
    <source>
        <dbReference type="EMBL" id="CAH1105678.1"/>
    </source>
</evidence>
<dbReference type="InterPro" id="IPR017873">
    <property type="entry name" value="Cys-rich_GLG1_repeat_euk"/>
</dbReference>
<dbReference type="Proteomes" id="UP001153636">
    <property type="component" value="Chromosome 2"/>
</dbReference>
<keyword evidence="3 11" id="KW-0732">Signal</keyword>
<dbReference type="PANTHER" id="PTHR11884">
    <property type="entry name" value="SELECTIN LIGAND RELATED"/>
    <property type="match status" value="1"/>
</dbReference>
<feature type="repeat" description="Cys-rich GLG1" evidence="8">
    <location>
        <begin position="452"/>
        <end position="519"/>
    </location>
</feature>
<feature type="transmembrane region" description="Helical" evidence="10">
    <location>
        <begin position="1056"/>
        <end position="1079"/>
    </location>
</feature>
<proteinExistence type="predicted"/>
<feature type="coiled-coil region" evidence="9">
    <location>
        <begin position="564"/>
        <end position="598"/>
    </location>
</feature>
<evidence type="ECO:0000256" key="6">
    <source>
        <dbReference type="ARBA" id="ARBA00023136"/>
    </source>
</evidence>